<dbReference type="InterPro" id="IPR045225">
    <property type="entry name" value="Uracil/uridine/allantoin_perm"/>
</dbReference>
<evidence type="ECO:0000256" key="6">
    <source>
        <dbReference type="SAM" id="Phobius"/>
    </source>
</evidence>
<evidence type="ECO:0000256" key="1">
    <source>
        <dbReference type="ARBA" id="ARBA00004141"/>
    </source>
</evidence>
<sequence length="492" mass="53310">MKKSSRYLKSPDLLPIAHSDRKIGTFGFALMWVGMAVVLAAFAIGGAAVEQMPLSWVLAASFIGCVLIGLFISVIADIGIEHGLSFPVYMRAPFGTVGTHIPSAIRGIAASMWFGINTYFGAMAINGILNILFGFDNWFVCFLAFVAVQVANTIIGIKSIEKFADLAAPVIILISLWMYVTLADQAAAADKNVWSWVENPLTGGLLFNAFMVVILGNMGYWSTLAADISSISRFIKAPQFERSWVKRNKSVLVGSLIAMPLTQTFVVAIGGVAFIAVGNYDPVAALQETSSGIVLAILLLMIVFAQWSTNTAANLVPAATVFSNIGGPKVPFYIGVLAAGVIGMVTQPWNLFNVLMPFLLVAGGILASIVGILFADYYLIRKRRVNVPDLYEMDGQYRYHYGVNWAGIISWVIGGALAVTFSTYSFFMGFAVGAAAYYVLAKFWWFNKYPQAELEDPDDDKYLGVTVGRDWTIPLEGEPAAEELPAAVGEKL</sequence>
<organism evidence="7 8">
    <name type="scientific">Domibacillus iocasae</name>
    <dbReference type="NCBI Taxonomy" id="1714016"/>
    <lineage>
        <taxon>Bacteria</taxon>
        <taxon>Bacillati</taxon>
        <taxon>Bacillota</taxon>
        <taxon>Bacilli</taxon>
        <taxon>Bacillales</taxon>
        <taxon>Bacillaceae</taxon>
        <taxon>Domibacillus</taxon>
    </lineage>
</organism>
<dbReference type="Gene3D" id="1.10.4160.10">
    <property type="entry name" value="Hydantoin permease"/>
    <property type="match status" value="1"/>
</dbReference>
<feature type="transmembrane region" description="Helical" evidence="6">
    <location>
        <begin position="26"/>
        <end position="48"/>
    </location>
</feature>
<feature type="transmembrane region" description="Helical" evidence="6">
    <location>
        <begin position="202"/>
        <end position="226"/>
    </location>
</feature>
<dbReference type="OrthoDB" id="9780088at2"/>
<evidence type="ECO:0000313" key="7">
    <source>
        <dbReference type="EMBL" id="OES44830.1"/>
    </source>
</evidence>
<evidence type="ECO:0000256" key="5">
    <source>
        <dbReference type="ARBA" id="ARBA00023136"/>
    </source>
</evidence>
<keyword evidence="8" id="KW-1185">Reference proteome</keyword>
<comment type="subcellular location">
    <subcellularLocation>
        <location evidence="1">Membrane</location>
        <topology evidence="1">Multi-pass membrane protein</topology>
    </subcellularLocation>
</comment>
<feature type="transmembrane region" description="Helical" evidence="6">
    <location>
        <begin position="355"/>
        <end position="380"/>
    </location>
</feature>
<dbReference type="PANTHER" id="PTHR30618">
    <property type="entry name" value="NCS1 FAMILY PURINE/PYRIMIDINE TRANSPORTER"/>
    <property type="match status" value="1"/>
</dbReference>
<feature type="transmembrane region" description="Helical" evidence="6">
    <location>
        <begin position="289"/>
        <end position="309"/>
    </location>
</feature>
<dbReference type="PANTHER" id="PTHR30618:SF0">
    <property type="entry name" value="PURINE-URACIL PERMEASE NCS1"/>
    <property type="match status" value="1"/>
</dbReference>
<comment type="similarity">
    <text evidence="2">Belongs to the purine-cytosine permease (2.A.39) family.</text>
</comment>
<dbReference type="InterPro" id="IPR001248">
    <property type="entry name" value="Pur-cyt_permease"/>
</dbReference>
<dbReference type="STRING" id="1714016.BA724_06040"/>
<comment type="caution">
    <text evidence="7">The sequence shown here is derived from an EMBL/GenBank/DDBJ whole genome shotgun (WGS) entry which is preliminary data.</text>
</comment>
<dbReference type="CDD" id="cd10323">
    <property type="entry name" value="SLC-NCS1sbd"/>
    <property type="match status" value="1"/>
</dbReference>
<evidence type="ECO:0000313" key="8">
    <source>
        <dbReference type="Proteomes" id="UP000095658"/>
    </source>
</evidence>
<evidence type="ECO:0000256" key="4">
    <source>
        <dbReference type="ARBA" id="ARBA00022989"/>
    </source>
</evidence>
<feature type="transmembrane region" description="Helical" evidence="6">
    <location>
        <begin position="426"/>
        <end position="445"/>
    </location>
</feature>
<dbReference type="EMBL" id="MAMP01000021">
    <property type="protein sequence ID" value="OES44830.1"/>
    <property type="molecule type" value="Genomic_DNA"/>
</dbReference>
<proteinExistence type="inferred from homology"/>
<feature type="transmembrane region" description="Helical" evidence="6">
    <location>
        <begin position="251"/>
        <end position="277"/>
    </location>
</feature>
<gene>
    <name evidence="7" type="ORF">BA724_06040</name>
</gene>
<accession>A0A1E7DP10</accession>
<feature type="transmembrane region" description="Helical" evidence="6">
    <location>
        <begin position="163"/>
        <end position="182"/>
    </location>
</feature>
<keyword evidence="3 6" id="KW-0812">Transmembrane</keyword>
<feature type="transmembrane region" description="Helical" evidence="6">
    <location>
        <begin position="54"/>
        <end position="80"/>
    </location>
</feature>
<dbReference type="GO" id="GO:0015205">
    <property type="term" value="F:nucleobase transmembrane transporter activity"/>
    <property type="evidence" value="ECO:0007669"/>
    <property type="project" value="TreeGrafter"/>
</dbReference>
<keyword evidence="5 6" id="KW-0472">Membrane</keyword>
<dbReference type="RefSeq" id="WP_069938453.1">
    <property type="nucleotide sequence ID" value="NZ_MAMP01000021.1"/>
</dbReference>
<name>A0A1E7DP10_9BACI</name>
<reference evidence="7 8" key="1">
    <citation type="submission" date="2016-06" db="EMBL/GenBank/DDBJ databases">
        <title>Domibacillus iocasae genome sequencing.</title>
        <authorList>
            <person name="Verma A."/>
            <person name="Pal Y."/>
            <person name="Ojha A.K."/>
            <person name="Krishnamurthi S."/>
        </authorList>
    </citation>
    <scope>NUCLEOTIDE SEQUENCE [LARGE SCALE GENOMIC DNA]</scope>
    <source>
        <strain evidence="7 8">DSM 29979</strain>
    </source>
</reference>
<dbReference type="GO" id="GO:0005886">
    <property type="term" value="C:plasma membrane"/>
    <property type="evidence" value="ECO:0007669"/>
    <property type="project" value="TreeGrafter"/>
</dbReference>
<feature type="transmembrane region" description="Helical" evidence="6">
    <location>
        <begin position="330"/>
        <end position="349"/>
    </location>
</feature>
<evidence type="ECO:0000256" key="3">
    <source>
        <dbReference type="ARBA" id="ARBA00022692"/>
    </source>
</evidence>
<keyword evidence="4 6" id="KW-1133">Transmembrane helix</keyword>
<feature type="transmembrane region" description="Helical" evidence="6">
    <location>
        <begin position="128"/>
        <end position="151"/>
    </location>
</feature>
<dbReference type="AlphaFoldDB" id="A0A1E7DP10"/>
<dbReference type="Pfam" id="PF02133">
    <property type="entry name" value="Transp_cyt_pur"/>
    <property type="match status" value="1"/>
</dbReference>
<dbReference type="Proteomes" id="UP000095658">
    <property type="component" value="Unassembled WGS sequence"/>
</dbReference>
<feature type="transmembrane region" description="Helical" evidence="6">
    <location>
        <begin position="401"/>
        <end position="420"/>
    </location>
</feature>
<protein>
    <submittedName>
        <fullName evidence="7">Nitrate reductase</fullName>
    </submittedName>
</protein>
<evidence type="ECO:0000256" key="2">
    <source>
        <dbReference type="ARBA" id="ARBA00008974"/>
    </source>
</evidence>